<evidence type="ECO:0000259" key="1">
    <source>
        <dbReference type="Pfam" id="PF00496"/>
    </source>
</evidence>
<dbReference type="CDD" id="cd08490">
    <property type="entry name" value="PBP2_NikA_DppA_OppA_like_3"/>
    <property type="match status" value="1"/>
</dbReference>
<dbReference type="GO" id="GO:0043190">
    <property type="term" value="C:ATP-binding cassette (ABC) transporter complex"/>
    <property type="evidence" value="ECO:0007669"/>
    <property type="project" value="InterPro"/>
</dbReference>
<dbReference type="Pfam" id="PF00496">
    <property type="entry name" value="SBP_bac_5"/>
    <property type="match status" value="1"/>
</dbReference>
<proteinExistence type="predicted"/>
<dbReference type="InterPro" id="IPR039424">
    <property type="entry name" value="SBP_5"/>
</dbReference>
<dbReference type="EMBL" id="CP053840">
    <property type="protein sequence ID" value="QKF66013.1"/>
    <property type="molecule type" value="Genomic_DNA"/>
</dbReference>
<reference evidence="2 3" key="1">
    <citation type="submission" date="2020-05" db="EMBL/GenBank/DDBJ databases">
        <title>Complete genome sequencing of Campylobacter and Arcobacter type strains.</title>
        <authorList>
            <person name="Miller W.G."/>
            <person name="Yee E."/>
        </authorList>
    </citation>
    <scope>NUCLEOTIDE SEQUENCE [LARGE SCALE GENOMIC DNA]</scope>
    <source>
        <strain evidence="2 3">LMG 26156</strain>
    </source>
</reference>
<dbReference type="PIRSF" id="PIRSF002741">
    <property type="entry name" value="MppA"/>
    <property type="match status" value="1"/>
</dbReference>
<dbReference type="GO" id="GO:0015833">
    <property type="term" value="P:peptide transport"/>
    <property type="evidence" value="ECO:0007669"/>
    <property type="project" value="TreeGrafter"/>
</dbReference>
<dbReference type="AlphaFoldDB" id="A0AAE7B643"/>
<dbReference type="GO" id="GO:0030288">
    <property type="term" value="C:outer membrane-bounded periplasmic space"/>
    <property type="evidence" value="ECO:0007669"/>
    <property type="project" value="UniProtKB-ARBA"/>
</dbReference>
<keyword evidence="3" id="KW-1185">Reference proteome</keyword>
<evidence type="ECO:0000313" key="3">
    <source>
        <dbReference type="Proteomes" id="UP000503482"/>
    </source>
</evidence>
<feature type="domain" description="Solute-binding protein family 5" evidence="1">
    <location>
        <begin position="60"/>
        <end position="398"/>
    </location>
</feature>
<dbReference type="PANTHER" id="PTHR30290">
    <property type="entry name" value="PERIPLASMIC BINDING COMPONENT OF ABC TRANSPORTER"/>
    <property type="match status" value="1"/>
</dbReference>
<evidence type="ECO:0000313" key="2">
    <source>
        <dbReference type="EMBL" id="QKF66013.1"/>
    </source>
</evidence>
<dbReference type="Gene3D" id="3.40.190.10">
    <property type="entry name" value="Periplasmic binding protein-like II"/>
    <property type="match status" value="1"/>
</dbReference>
<name>A0AAE7B643_9BACT</name>
<dbReference type="GO" id="GO:1904680">
    <property type="term" value="F:peptide transmembrane transporter activity"/>
    <property type="evidence" value="ECO:0007669"/>
    <property type="project" value="TreeGrafter"/>
</dbReference>
<protein>
    <submittedName>
        <fullName evidence="2">ABC transporter, periplasmic substrate-binding protein</fullName>
    </submittedName>
</protein>
<gene>
    <name evidence="2" type="ORF">AVENP_0439</name>
</gene>
<dbReference type="InterPro" id="IPR030678">
    <property type="entry name" value="Peptide/Ni-bd"/>
</dbReference>
<dbReference type="RefSeq" id="WP_172664192.1">
    <property type="nucleotide sequence ID" value="NZ_CP053840.1"/>
</dbReference>
<dbReference type="Gene3D" id="3.10.105.10">
    <property type="entry name" value="Dipeptide-binding Protein, Domain 3"/>
    <property type="match status" value="1"/>
</dbReference>
<sequence>MDIIKFIKLCLIFSFLTLHANELKVIGPNEIKGLEPTKSGYIFSRLQIAENLVKVNDKGEILPNLATSWETSADELTWKFKIRPNVKFQDDTILDAQTVALNLNREDVEEKSILRYLPIEKIDSNNDELIIKLTSKVSILPAYLAHYTTLILSKNSFENGKVVKFIGTGPFKITNITEPLLIKADRFDSWWGKTNEVEKLTYNAVGSNETRALMIKSGDADIAFSILPISLKSLEKNPNLDIQTVKIFRTRKLKLNSEDEILKDKNIRHAISYAINRDAIAKGILKDESLAATQMFPPELVAWHNKNIEPLTFNIKKSEELLKNSGWEKQNDGFLYKNGKKLELELITYPNWPELPIIATVVQNQLKQVGIDLKISVTNSSEVVRKHKDNSLQLALISKNFTLVPNPLGTIIEDYGENGGDWGAMNWKNEKMASDLKSLYEKANLVTQFEISKILNEELPSIPLTWSSITVVSNKKIKNLKIDPFEISYNLSDIKFDK</sequence>
<accession>A0AAE7B643</accession>
<dbReference type="SUPFAM" id="SSF53850">
    <property type="entry name" value="Periplasmic binding protein-like II"/>
    <property type="match status" value="1"/>
</dbReference>
<organism evidence="2 3">
    <name type="scientific">Arcobacter venerupis</name>
    <dbReference type="NCBI Taxonomy" id="1054033"/>
    <lineage>
        <taxon>Bacteria</taxon>
        <taxon>Pseudomonadati</taxon>
        <taxon>Campylobacterota</taxon>
        <taxon>Epsilonproteobacteria</taxon>
        <taxon>Campylobacterales</taxon>
        <taxon>Arcobacteraceae</taxon>
        <taxon>Arcobacter</taxon>
    </lineage>
</organism>
<dbReference type="PANTHER" id="PTHR30290:SF83">
    <property type="entry name" value="ABC TRANSPORTER SUBSTRATE-BINDING PROTEIN"/>
    <property type="match status" value="1"/>
</dbReference>
<dbReference type="Proteomes" id="UP000503482">
    <property type="component" value="Chromosome"/>
</dbReference>
<dbReference type="InterPro" id="IPR000914">
    <property type="entry name" value="SBP_5_dom"/>
</dbReference>
<dbReference type="KEGG" id="avp:AVENP_0439"/>